<gene>
    <name evidence="7" type="ORF">HRI_001385100</name>
</gene>
<organism evidence="7 8">
    <name type="scientific">Hibiscus trionum</name>
    <name type="common">Flower of an hour</name>
    <dbReference type="NCBI Taxonomy" id="183268"/>
    <lineage>
        <taxon>Eukaryota</taxon>
        <taxon>Viridiplantae</taxon>
        <taxon>Streptophyta</taxon>
        <taxon>Embryophyta</taxon>
        <taxon>Tracheophyta</taxon>
        <taxon>Spermatophyta</taxon>
        <taxon>Magnoliopsida</taxon>
        <taxon>eudicotyledons</taxon>
        <taxon>Gunneridae</taxon>
        <taxon>Pentapetalae</taxon>
        <taxon>rosids</taxon>
        <taxon>malvids</taxon>
        <taxon>Malvales</taxon>
        <taxon>Malvaceae</taxon>
        <taxon>Malvoideae</taxon>
        <taxon>Hibiscus</taxon>
    </lineage>
</organism>
<dbReference type="Pfam" id="PF00487">
    <property type="entry name" value="FA_desaturase"/>
    <property type="match status" value="1"/>
</dbReference>
<keyword evidence="5" id="KW-0812">Transmembrane</keyword>
<sequence length="155" mass="17917">MLAYPIYLWSRSPGKSGSHFHPESDLFAPNERTDIITSTACWAVMVGLLVYLSFAMGPIQLLKLYGIPYWLFVMWLDLVTYLHHHGHDEKLLWYRGKERSYLRGGLTTLDRGYGWINNIHHDIGTHVILHLFPQIIHYHLIDATEAAKPVLGKYS</sequence>
<comment type="caution">
    <text evidence="7">The sequence shown here is derived from an EMBL/GenBank/DDBJ whole genome shotgun (WGS) entry which is preliminary data.</text>
</comment>
<protein>
    <submittedName>
        <fullName evidence="7">Fatty acid desaturase 8</fullName>
    </submittedName>
</protein>
<name>A0A9W7HGT6_HIBTR</name>
<evidence type="ECO:0000256" key="4">
    <source>
        <dbReference type="ARBA" id="ARBA00023098"/>
    </source>
</evidence>
<comment type="similarity">
    <text evidence="2">Belongs to the fatty acid desaturase type 1 family.</text>
</comment>
<evidence type="ECO:0000313" key="8">
    <source>
        <dbReference type="Proteomes" id="UP001165190"/>
    </source>
</evidence>
<evidence type="ECO:0000256" key="1">
    <source>
        <dbReference type="ARBA" id="ARBA00004370"/>
    </source>
</evidence>
<keyword evidence="8" id="KW-1185">Reference proteome</keyword>
<dbReference type="OrthoDB" id="1461976at2759"/>
<feature type="domain" description="Fatty acid desaturase" evidence="6">
    <location>
        <begin position="41"/>
        <end position="154"/>
    </location>
</feature>
<keyword evidence="3" id="KW-0560">Oxidoreductase</keyword>
<evidence type="ECO:0000313" key="7">
    <source>
        <dbReference type="EMBL" id="GMI77158.1"/>
    </source>
</evidence>
<reference evidence="7" key="1">
    <citation type="submission" date="2023-05" db="EMBL/GenBank/DDBJ databases">
        <title>Genome and transcriptome analyses reveal genes involved in the formation of fine ridges on petal epidermal cells in Hibiscus trionum.</title>
        <authorList>
            <person name="Koshimizu S."/>
            <person name="Masuda S."/>
            <person name="Ishii T."/>
            <person name="Shirasu K."/>
            <person name="Hoshino A."/>
            <person name="Arita M."/>
        </authorList>
    </citation>
    <scope>NUCLEOTIDE SEQUENCE</scope>
    <source>
        <strain evidence="7">Hamamatsu line</strain>
    </source>
</reference>
<accession>A0A9W7HGT6</accession>
<feature type="transmembrane region" description="Helical" evidence="5">
    <location>
        <begin position="35"/>
        <end position="54"/>
    </location>
</feature>
<dbReference type="GO" id="GO:0016491">
    <property type="term" value="F:oxidoreductase activity"/>
    <property type="evidence" value="ECO:0007669"/>
    <property type="project" value="UniProtKB-KW"/>
</dbReference>
<dbReference type="Proteomes" id="UP001165190">
    <property type="component" value="Unassembled WGS sequence"/>
</dbReference>
<dbReference type="InterPro" id="IPR005804">
    <property type="entry name" value="FA_desaturase_dom"/>
</dbReference>
<evidence type="ECO:0000256" key="2">
    <source>
        <dbReference type="ARBA" id="ARBA00009295"/>
    </source>
</evidence>
<keyword evidence="5" id="KW-0472">Membrane</keyword>
<dbReference type="InterPro" id="IPR012171">
    <property type="entry name" value="Fatty_acid_desaturase"/>
</dbReference>
<evidence type="ECO:0000256" key="5">
    <source>
        <dbReference type="SAM" id="Phobius"/>
    </source>
</evidence>
<dbReference type="EMBL" id="BSYR01000013">
    <property type="protein sequence ID" value="GMI77158.1"/>
    <property type="molecule type" value="Genomic_DNA"/>
</dbReference>
<keyword evidence="5" id="KW-1133">Transmembrane helix</keyword>
<comment type="subcellular location">
    <subcellularLocation>
        <location evidence="1">Membrane</location>
    </subcellularLocation>
</comment>
<dbReference type="PANTHER" id="PTHR32100">
    <property type="entry name" value="OMEGA-6 FATTY ACID DESATURASE, CHLOROPLASTIC"/>
    <property type="match status" value="1"/>
</dbReference>
<dbReference type="GO" id="GO:0006629">
    <property type="term" value="P:lipid metabolic process"/>
    <property type="evidence" value="ECO:0007669"/>
    <property type="project" value="UniProtKB-KW"/>
</dbReference>
<evidence type="ECO:0000259" key="6">
    <source>
        <dbReference type="Pfam" id="PF00487"/>
    </source>
</evidence>
<dbReference type="AlphaFoldDB" id="A0A9W7HGT6"/>
<keyword evidence="4" id="KW-0443">Lipid metabolism</keyword>
<proteinExistence type="inferred from homology"/>
<evidence type="ECO:0000256" key="3">
    <source>
        <dbReference type="ARBA" id="ARBA00023002"/>
    </source>
</evidence>
<feature type="transmembrane region" description="Helical" evidence="5">
    <location>
        <begin position="66"/>
        <end position="84"/>
    </location>
</feature>
<dbReference type="GO" id="GO:0016020">
    <property type="term" value="C:membrane"/>
    <property type="evidence" value="ECO:0007669"/>
    <property type="project" value="UniProtKB-SubCell"/>
</dbReference>